<dbReference type="AlphaFoldDB" id="A0A8H4QUC0"/>
<dbReference type="PANTHER" id="PTHR10996:SF277">
    <property type="entry name" value="GLYOXYLATE REDUCTASE_HYDROXYPYRUVATE REDUCTASE"/>
    <property type="match status" value="1"/>
</dbReference>
<proteinExistence type="inferred from homology"/>
<comment type="similarity">
    <text evidence="2">Belongs to the D-isomer specific 2-hydroxyacid dehydrogenase family.</text>
</comment>
<dbReference type="Gene3D" id="3.40.50.720">
    <property type="entry name" value="NAD(P)-binding Rossmann-like Domain"/>
    <property type="match status" value="2"/>
</dbReference>
<dbReference type="InterPro" id="IPR029753">
    <property type="entry name" value="D-isomer_DH_CS"/>
</dbReference>
<dbReference type="InterPro" id="IPR050223">
    <property type="entry name" value="D-isomer_2-hydroxyacid_DH"/>
</dbReference>
<comment type="caution">
    <text evidence="5">The sequence shown here is derived from an EMBL/GenBank/DDBJ whole genome shotgun (WGS) entry which is preliminary data.</text>
</comment>
<dbReference type="InterPro" id="IPR036291">
    <property type="entry name" value="NAD(P)-bd_dom_sf"/>
</dbReference>
<reference evidence="5 6" key="1">
    <citation type="submission" date="2019-12" db="EMBL/GenBank/DDBJ databases">
        <authorList>
            <person name="Floudas D."/>
            <person name="Bentzer J."/>
            <person name="Ahren D."/>
            <person name="Johansson T."/>
            <person name="Persson P."/>
            <person name="Tunlid A."/>
        </authorList>
    </citation>
    <scope>NUCLEOTIDE SEQUENCE [LARGE SCALE GENOMIC DNA]</scope>
    <source>
        <strain evidence="5 6">CBS 102.39</strain>
    </source>
</reference>
<evidence type="ECO:0000313" key="6">
    <source>
        <dbReference type="Proteomes" id="UP000521872"/>
    </source>
</evidence>
<evidence type="ECO:0008006" key="7">
    <source>
        <dbReference type="Google" id="ProtNLM"/>
    </source>
</evidence>
<dbReference type="CDD" id="cd05301">
    <property type="entry name" value="GDH"/>
    <property type="match status" value="1"/>
</dbReference>
<dbReference type="PANTHER" id="PTHR10996">
    <property type="entry name" value="2-HYDROXYACID DEHYDROGENASE-RELATED"/>
    <property type="match status" value="1"/>
</dbReference>
<keyword evidence="6" id="KW-1185">Reference proteome</keyword>
<protein>
    <recommendedName>
        <fullName evidence="7">Glyoxylate reductase</fullName>
    </recommendedName>
</protein>
<dbReference type="InterPro" id="IPR006139">
    <property type="entry name" value="D-isomer_2_OHA_DH_cat_dom"/>
</dbReference>
<dbReference type="InterPro" id="IPR006140">
    <property type="entry name" value="D-isomer_DH_NAD-bd"/>
</dbReference>
<sequence length="379" mass="41020">MPSTPLNRLSHISSHIASTSSDMANNGTSRPKVVVTRDLGPEVMPLLLNRAEKDIDILVWNQDRACDRTWLLENVAGASALIVLVTDKVDAELLNAAGPQLRVVSTMSVGYEHVNVYELARRNIKLGYTPDVLTDAVADISIMLALMAGRNARETMTIVNNGQWPEYNWAPFLFCGRQLSASRSSPIRVAGFIGFGRIAQATLARLVPFGFTDCLYTSNPSSKPNPSRDSQIATDQRLRSVRRVDLQTLAEQSDVVFVLAPGGDETANLVNEGFLKSMKKTAVLVNASRGSLVDSDALAKALREGWIWGAGLDVVKGEPGIAADHPLVKEPRCAILPHIGSATIETRLEMATLAVNNALAAIFDKDMPASLDLSAYSKQ</sequence>
<feature type="domain" description="D-isomer specific 2-hydroxyacid dehydrogenase catalytic" evidence="3">
    <location>
        <begin position="33"/>
        <end position="367"/>
    </location>
</feature>
<keyword evidence="1 2" id="KW-0560">Oxidoreductase</keyword>
<dbReference type="Pfam" id="PF00389">
    <property type="entry name" value="2-Hacid_dh"/>
    <property type="match status" value="1"/>
</dbReference>
<feature type="domain" description="D-isomer specific 2-hydroxyacid dehydrogenase NAD-binding" evidence="4">
    <location>
        <begin position="142"/>
        <end position="340"/>
    </location>
</feature>
<evidence type="ECO:0000259" key="3">
    <source>
        <dbReference type="Pfam" id="PF00389"/>
    </source>
</evidence>
<dbReference type="GO" id="GO:0005829">
    <property type="term" value="C:cytosol"/>
    <property type="evidence" value="ECO:0007669"/>
    <property type="project" value="TreeGrafter"/>
</dbReference>
<dbReference type="GO" id="GO:0051287">
    <property type="term" value="F:NAD binding"/>
    <property type="evidence" value="ECO:0007669"/>
    <property type="project" value="InterPro"/>
</dbReference>
<name>A0A8H4QUC0_9AGAR</name>
<evidence type="ECO:0000313" key="5">
    <source>
        <dbReference type="EMBL" id="KAF4616522.1"/>
    </source>
</evidence>
<dbReference type="GO" id="GO:0030267">
    <property type="term" value="F:glyoxylate reductase (NADPH) activity"/>
    <property type="evidence" value="ECO:0007669"/>
    <property type="project" value="TreeGrafter"/>
</dbReference>
<evidence type="ECO:0000256" key="2">
    <source>
        <dbReference type="RuleBase" id="RU003719"/>
    </source>
</evidence>
<gene>
    <name evidence="5" type="ORF">D9613_008575</name>
</gene>
<dbReference type="PROSITE" id="PS00671">
    <property type="entry name" value="D_2_HYDROXYACID_DH_3"/>
    <property type="match status" value="1"/>
</dbReference>
<dbReference type="SUPFAM" id="SSF52283">
    <property type="entry name" value="Formate/glycerate dehydrogenase catalytic domain-like"/>
    <property type="match status" value="1"/>
</dbReference>
<dbReference type="SUPFAM" id="SSF51735">
    <property type="entry name" value="NAD(P)-binding Rossmann-fold domains"/>
    <property type="match status" value="1"/>
</dbReference>
<evidence type="ECO:0000256" key="1">
    <source>
        <dbReference type="ARBA" id="ARBA00023002"/>
    </source>
</evidence>
<dbReference type="Pfam" id="PF02826">
    <property type="entry name" value="2-Hacid_dh_C"/>
    <property type="match status" value="1"/>
</dbReference>
<organism evidence="5 6">
    <name type="scientific">Agrocybe pediades</name>
    <dbReference type="NCBI Taxonomy" id="84607"/>
    <lineage>
        <taxon>Eukaryota</taxon>
        <taxon>Fungi</taxon>
        <taxon>Dikarya</taxon>
        <taxon>Basidiomycota</taxon>
        <taxon>Agaricomycotina</taxon>
        <taxon>Agaricomycetes</taxon>
        <taxon>Agaricomycetidae</taxon>
        <taxon>Agaricales</taxon>
        <taxon>Agaricineae</taxon>
        <taxon>Strophariaceae</taxon>
        <taxon>Agrocybe</taxon>
    </lineage>
</organism>
<dbReference type="EMBL" id="JAACJL010000031">
    <property type="protein sequence ID" value="KAF4616522.1"/>
    <property type="molecule type" value="Genomic_DNA"/>
</dbReference>
<dbReference type="Proteomes" id="UP000521872">
    <property type="component" value="Unassembled WGS sequence"/>
</dbReference>
<accession>A0A8H4QUC0</accession>
<evidence type="ECO:0000259" key="4">
    <source>
        <dbReference type="Pfam" id="PF02826"/>
    </source>
</evidence>
<dbReference type="GO" id="GO:0016618">
    <property type="term" value="F:hydroxypyruvate reductase [NAD(P)H] activity"/>
    <property type="evidence" value="ECO:0007669"/>
    <property type="project" value="TreeGrafter"/>
</dbReference>